<dbReference type="EMBL" id="PGCJ01000853">
    <property type="protein sequence ID" value="PLW17262.1"/>
    <property type="molecule type" value="Genomic_DNA"/>
</dbReference>
<dbReference type="AlphaFoldDB" id="A0A2N5SVL0"/>
<evidence type="ECO:0000313" key="2">
    <source>
        <dbReference type="EMBL" id="PLW17262.1"/>
    </source>
</evidence>
<feature type="region of interest" description="Disordered" evidence="1">
    <location>
        <begin position="118"/>
        <end position="151"/>
    </location>
</feature>
<proteinExistence type="predicted"/>
<reference evidence="2 3" key="1">
    <citation type="submission" date="2017-11" db="EMBL/GenBank/DDBJ databases">
        <title>De novo assembly and phasing of dikaryotic genomes from two isolates of Puccinia coronata f. sp. avenae, the causal agent of oat crown rust.</title>
        <authorList>
            <person name="Miller M.E."/>
            <person name="Zhang Y."/>
            <person name="Omidvar V."/>
            <person name="Sperschneider J."/>
            <person name="Schwessinger B."/>
            <person name="Raley C."/>
            <person name="Palmer J.M."/>
            <person name="Garnica D."/>
            <person name="Upadhyaya N."/>
            <person name="Rathjen J."/>
            <person name="Taylor J.M."/>
            <person name="Park R.F."/>
            <person name="Dodds P.N."/>
            <person name="Hirsch C.D."/>
            <person name="Kianian S.F."/>
            <person name="Figueroa M."/>
        </authorList>
    </citation>
    <scope>NUCLEOTIDE SEQUENCE [LARGE SCALE GENOMIC DNA]</scope>
    <source>
        <strain evidence="2">12NC29</strain>
    </source>
</reference>
<feature type="region of interest" description="Disordered" evidence="1">
    <location>
        <begin position="1"/>
        <end position="68"/>
    </location>
</feature>
<sequence>MSNTPDQSNTSNSTPSTTGVVVPPEVWAQMQQLLTMFGPPNTKDPSSAPIVPPSAPSDDSPADNMTSITPIIPHLDEAMTTSSQSISPSNFLSDNNKDITTILNPPLPCKTSETRVMNDNGNNNKSVNNSSQDPAKNKTINDDGIVTNIND</sequence>
<dbReference type="Proteomes" id="UP000235388">
    <property type="component" value="Unassembled WGS sequence"/>
</dbReference>
<comment type="caution">
    <text evidence="2">The sequence shown here is derived from an EMBL/GenBank/DDBJ whole genome shotgun (WGS) entry which is preliminary data.</text>
</comment>
<keyword evidence="3" id="KW-1185">Reference proteome</keyword>
<evidence type="ECO:0000256" key="1">
    <source>
        <dbReference type="SAM" id="MobiDB-lite"/>
    </source>
</evidence>
<accession>A0A2N5SVL0</accession>
<protein>
    <submittedName>
        <fullName evidence="2">Uncharacterized protein</fullName>
    </submittedName>
</protein>
<gene>
    <name evidence="2" type="ORF">PCANC_11613</name>
</gene>
<organism evidence="2 3">
    <name type="scientific">Puccinia coronata f. sp. avenae</name>
    <dbReference type="NCBI Taxonomy" id="200324"/>
    <lineage>
        <taxon>Eukaryota</taxon>
        <taxon>Fungi</taxon>
        <taxon>Dikarya</taxon>
        <taxon>Basidiomycota</taxon>
        <taxon>Pucciniomycotina</taxon>
        <taxon>Pucciniomycetes</taxon>
        <taxon>Pucciniales</taxon>
        <taxon>Pucciniaceae</taxon>
        <taxon>Puccinia</taxon>
    </lineage>
</organism>
<feature type="compositionally biased region" description="Low complexity" evidence="1">
    <location>
        <begin position="1"/>
        <end position="24"/>
    </location>
</feature>
<feature type="compositionally biased region" description="Low complexity" evidence="1">
    <location>
        <begin position="118"/>
        <end position="131"/>
    </location>
</feature>
<name>A0A2N5SVL0_9BASI</name>
<evidence type="ECO:0000313" key="3">
    <source>
        <dbReference type="Proteomes" id="UP000235388"/>
    </source>
</evidence>